<keyword evidence="3" id="KW-1185">Reference proteome</keyword>
<dbReference type="RefSeq" id="XP_071903816.1">
    <property type="nucleotide sequence ID" value="XM_072047715.1"/>
</dbReference>
<evidence type="ECO:0000313" key="6">
    <source>
        <dbReference type="RefSeq" id="XP_071903820.1"/>
    </source>
</evidence>
<evidence type="ECO:0000313" key="4">
    <source>
        <dbReference type="RefSeq" id="XP_071903815.1"/>
    </source>
</evidence>
<dbReference type="RefSeq" id="XP_071903815.1">
    <property type="nucleotide sequence ID" value="XM_072047714.1"/>
</dbReference>
<dbReference type="Proteomes" id="UP001652660">
    <property type="component" value="Chromosome 4e"/>
</dbReference>
<feature type="signal peptide" evidence="2">
    <location>
        <begin position="1"/>
        <end position="25"/>
    </location>
</feature>
<gene>
    <name evidence="6 7" type="primary">LOC140006075</name>
    <name evidence="4 5" type="synonym">LOC140006074</name>
</gene>
<keyword evidence="1" id="KW-1133">Transmembrane helix</keyword>
<feature type="chain" id="PRO_5045027438" evidence="2">
    <location>
        <begin position="26"/>
        <end position="319"/>
    </location>
</feature>
<reference evidence="4 5" key="1">
    <citation type="submission" date="2025-05" db="UniProtKB">
        <authorList>
            <consortium name="RefSeq"/>
        </authorList>
    </citation>
    <scope>IDENTIFICATION</scope>
    <source>
        <tissue evidence="4 5">Leaves</tissue>
    </source>
</reference>
<evidence type="ECO:0000313" key="7">
    <source>
        <dbReference type="RefSeq" id="XP_071903821.1"/>
    </source>
</evidence>
<evidence type="ECO:0000313" key="5">
    <source>
        <dbReference type="RefSeq" id="XP_071903816.1"/>
    </source>
</evidence>
<accession>A0ABM4U956</accession>
<evidence type="ECO:0000256" key="1">
    <source>
        <dbReference type="SAM" id="Phobius"/>
    </source>
</evidence>
<protein>
    <submittedName>
        <fullName evidence="4 5">Uncharacterized protein isoform X1</fullName>
    </submittedName>
</protein>
<dbReference type="RefSeq" id="XP_071903820.1">
    <property type="nucleotide sequence ID" value="XM_072047719.1"/>
</dbReference>
<keyword evidence="2" id="KW-0732">Signal</keyword>
<proteinExistence type="predicted"/>
<keyword evidence="1" id="KW-0472">Membrane</keyword>
<name>A0ABM4U956_COFAR</name>
<evidence type="ECO:0000313" key="3">
    <source>
        <dbReference type="Proteomes" id="UP001652660"/>
    </source>
</evidence>
<dbReference type="GeneID" id="140006075"/>
<feature type="transmembrane region" description="Helical" evidence="1">
    <location>
        <begin position="97"/>
        <end position="117"/>
    </location>
</feature>
<sequence>MLPNPAGQHPSSSLLFLFLLLPLHCLFPKLLLNPFPPFSLPHGYSEHKFGTSILSKPNSSRLCYQTQQVNNPLQTCKKFGFSMIWAMGFVTSFFKPAGQLLLLQALDLLIIHMVFVLQSRRIGRRSEMGNFLLVMMRNRVPIHLACTFSSGLRNQKKWDGRIYQCIVLPSLPCELQEKAFEPLRLVLWSLSDMFQFIGSFCCGSFEESFNLKITMARRCVSVHEVHDKMRRWTVLVQVVEKSHVLTSNGSPPIRFQRLMLTDSEGLWFQLSFMEMTFAILLICFNNSSDTISLVGLSKNRMQSIKLVTISSHGCFITRH</sequence>
<evidence type="ECO:0000256" key="2">
    <source>
        <dbReference type="SAM" id="SignalP"/>
    </source>
</evidence>
<keyword evidence="1" id="KW-0812">Transmembrane</keyword>
<dbReference type="RefSeq" id="XP_071903821.1">
    <property type="nucleotide sequence ID" value="XM_072047720.1"/>
</dbReference>
<organism evidence="3 6">
    <name type="scientific">Coffea arabica</name>
    <name type="common">Arabian coffee</name>
    <dbReference type="NCBI Taxonomy" id="13443"/>
    <lineage>
        <taxon>Eukaryota</taxon>
        <taxon>Viridiplantae</taxon>
        <taxon>Streptophyta</taxon>
        <taxon>Embryophyta</taxon>
        <taxon>Tracheophyta</taxon>
        <taxon>Spermatophyta</taxon>
        <taxon>Magnoliopsida</taxon>
        <taxon>eudicotyledons</taxon>
        <taxon>Gunneridae</taxon>
        <taxon>Pentapetalae</taxon>
        <taxon>asterids</taxon>
        <taxon>lamiids</taxon>
        <taxon>Gentianales</taxon>
        <taxon>Rubiaceae</taxon>
        <taxon>Ixoroideae</taxon>
        <taxon>Gardenieae complex</taxon>
        <taxon>Bertiereae - Coffeeae clade</taxon>
        <taxon>Coffeeae</taxon>
        <taxon>Coffea</taxon>
    </lineage>
</organism>